<dbReference type="RefSeq" id="WP_188364207.1">
    <property type="nucleotide sequence ID" value="NZ_BAABJF010000032.1"/>
</dbReference>
<organism evidence="5 6">
    <name type="scientific">Marinicella pacifica</name>
    <dbReference type="NCBI Taxonomy" id="1171543"/>
    <lineage>
        <taxon>Bacteria</taxon>
        <taxon>Pseudomonadati</taxon>
        <taxon>Pseudomonadota</taxon>
        <taxon>Gammaproteobacteria</taxon>
        <taxon>Lysobacterales</taxon>
        <taxon>Marinicellaceae</taxon>
        <taxon>Marinicella</taxon>
    </lineage>
</organism>
<sequence>MKNTLLLLMVCGLLACSDQTEQKQPLPTLTLEKKAVTLSVHVGGELEATQSTPLTVPSGSRRPQTLAWIMPQFSRVNKGDVVARFDGTDFQIELDKTTYEIQKLMYDMMAKERDIDNTRFSFNTEAEVVDYEYELARQFNINDPLLYTKIEIIEAGDNEEFLKAKAEHIDKVSENFEEKSATELDVLQSSKSVQEAKKELNETSLSALEVVAPHDGLLVLQPSWDGSMPEPGKAVFPGTKLAALPDLSEMQALVYVPEVEAIGIQAEQTVNIQLDAYPDTSFKGRVKSISQTAQPRERDNPVKYFTVTVALDEQDERFMPSQRVSADIIVTNQESAISVPILAVFRDQDRAWVYKQTGGGFQQQPITTGFCSAVLCVIKSGLEAGDVIALSRPAEAEL</sequence>
<reference evidence="5" key="2">
    <citation type="submission" date="2020-09" db="EMBL/GenBank/DDBJ databases">
        <authorList>
            <person name="Sun Q."/>
            <person name="Zhou Y."/>
        </authorList>
    </citation>
    <scope>NUCLEOTIDE SEQUENCE</scope>
    <source>
        <strain evidence="5">CGMCC 1.12181</strain>
    </source>
</reference>
<comment type="caution">
    <text evidence="5">The sequence shown here is derived from an EMBL/GenBank/DDBJ whole genome shotgun (WGS) entry which is preliminary data.</text>
</comment>
<dbReference type="Gene3D" id="2.40.30.170">
    <property type="match status" value="1"/>
</dbReference>
<dbReference type="AlphaFoldDB" id="A0A917CHA6"/>
<comment type="subcellular location">
    <subcellularLocation>
        <location evidence="1">Cell envelope</location>
    </subcellularLocation>
</comment>
<dbReference type="Pfam" id="PF25975">
    <property type="entry name" value="CzcB_C"/>
    <property type="match status" value="1"/>
</dbReference>
<dbReference type="Pfam" id="PF25990">
    <property type="entry name" value="Beta-barrel_YknX"/>
    <property type="match status" value="1"/>
</dbReference>
<evidence type="ECO:0000256" key="1">
    <source>
        <dbReference type="ARBA" id="ARBA00004196"/>
    </source>
</evidence>
<dbReference type="InterPro" id="IPR058636">
    <property type="entry name" value="Beta-barrel_YknX"/>
</dbReference>
<evidence type="ECO:0000313" key="6">
    <source>
        <dbReference type="Proteomes" id="UP000605253"/>
    </source>
</evidence>
<keyword evidence="2" id="KW-0175">Coiled coil</keyword>
<dbReference type="InterPro" id="IPR050465">
    <property type="entry name" value="UPF0194_transport"/>
</dbReference>
<keyword evidence="6" id="KW-1185">Reference proteome</keyword>
<reference evidence="5" key="1">
    <citation type="journal article" date="2014" name="Int. J. Syst. Evol. Microbiol.">
        <title>Complete genome sequence of Corynebacterium casei LMG S-19264T (=DSM 44701T), isolated from a smear-ripened cheese.</title>
        <authorList>
            <consortium name="US DOE Joint Genome Institute (JGI-PGF)"/>
            <person name="Walter F."/>
            <person name="Albersmeier A."/>
            <person name="Kalinowski J."/>
            <person name="Ruckert C."/>
        </authorList>
    </citation>
    <scope>NUCLEOTIDE SEQUENCE</scope>
    <source>
        <strain evidence="5">CGMCC 1.12181</strain>
    </source>
</reference>
<dbReference type="PROSITE" id="PS51257">
    <property type="entry name" value="PROKAR_LIPOPROTEIN"/>
    <property type="match status" value="1"/>
</dbReference>
<protein>
    <recommendedName>
        <fullName evidence="7">Multidrug efflux pump subunit AcrA (Membrane-fusion protein)</fullName>
    </recommendedName>
</protein>
<dbReference type="Gene3D" id="2.40.420.20">
    <property type="match status" value="1"/>
</dbReference>
<feature type="domain" description="YknX-like beta-barrel" evidence="4">
    <location>
        <begin position="256"/>
        <end position="327"/>
    </location>
</feature>
<evidence type="ECO:0008006" key="7">
    <source>
        <dbReference type="Google" id="ProtNLM"/>
    </source>
</evidence>
<name>A0A917CHA6_9GAMM</name>
<accession>A0A917CHA6</accession>
<feature type="domain" description="CzcB-like C-terminal circularly permuted SH3-like" evidence="3">
    <location>
        <begin position="337"/>
        <end position="390"/>
    </location>
</feature>
<evidence type="ECO:0000256" key="2">
    <source>
        <dbReference type="ARBA" id="ARBA00023054"/>
    </source>
</evidence>
<evidence type="ECO:0000259" key="3">
    <source>
        <dbReference type="Pfam" id="PF25975"/>
    </source>
</evidence>
<evidence type="ECO:0000313" key="5">
    <source>
        <dbReference type="EMBL" id="GGF87784.1"/>
    </source>
</evidence>
<dbReference type="GO" id="GO:0030313">
    <property type="term" value="C:cell envelope"/>
    <property type="evidence" value="ECO:0007669"/>
    <property type="project" value="UniProtKB-SubCell"/>
</dbReference>
<evidence type="ECO:0000259" key="4">
    <source>
        <dbReference type="Pfam" id="PF25990"/>
    </source>
</evidence>
<dbReference type="InterPro" id="IPR058649">
    <property type="entry name" value="CzcB_C"/>
</dbReference>
<proteinExistence type="predicted"/>
<gene>
    <name evidence="5" type="ORF">GCM10011365_06140</name>
</gene>
<dbReference type="Proteomes" id="UP000605253">
    <property type="component" value="Unassembled WGS sequence"/>
</dbReference>
<dbReference type="PANTHER" id="PTHR32347">
    <property type="entry name" value="EFFLUX SYSTEM COMPONENT YKNX-RELATED"/>
    <property type="match status" value="1"/>
</dbReference>
<dbReference type="PANTHER" id="PTHR32347:SF23">
    <property type="entry name" value="BLL5650 PROTEIN"/>
    <property type="match status" value="1"/>
</dbReference>
<dbReference type="EMBL" id="BMEO01000002">
    <property type="protein sequence ID" value="GGF87784.1"/>
    <property type="molecule type" value="Genomic_DNA"/>
</dbReference>